<keyword evidence="6" id="KW-0624">Polysaccharide degradation</keyword>
<keyword evidence="11" id="KW-1185">Reference proteome</keyword>
<evidence type="ECO:0000256" key="5">
    <source>
        <dbReference type="ARBA" id="ARBA00023295"/>
    </source>
</evidence>
<dbReference type="InterPro" id="IPR001223">
    <property type="entry name" value="Glyco_hydro18_cat"/>
</dbReference>
<dbReference type="PANTHER" id="PTHR11177:SF317">
    <property type="entry name" value="CHITINASE 12-RELATED"/>
    <property type="match status" value="1"/>
</dbReference>
<protein>
    <submittedName>
        <fullName evidence="10">Chitinase A1</fullName>
    </submittedName>
</protein>
<comment type="catalytic activity">
    <reaction evidence="1">
        <text>Random endo-hydrolysis of N-acetyl-beta-D-glucosaminide (1-&gt;4)-beta-linkages in chitin and chitodextrins.</text>
        <dbReference type="EC" id="3.2.1.14"/>
    </reaction>
</comment>
<evidence type="ECO:0000259" key="9">
    <source>
        <dbReference type="PROSITE" id="PS51910"/>
    </source>
</evidence>
<gene>
    <name evidence="10" type="ORF">AYI70_g6110</name>
</gene>
<dbReference type="OrthoDB" id="73875at2759"/>
<dbReference type="SUPFAM" id="SSF51445">
    <property type="entry name" value="(Trans)glycosidases"/>
    <property type="match status" value="1"/>
</dbReference>
<keyword evidence="4" id="KW-0119">Carbohydrate metabolism</keyword>
<evidence type="ECO:0000256" key="3">
    <source>
        <dbReference type="ARBA" id="ARBA00023024"/>
    </source>
</evidence>
<dbReference type="GO" id="GO:0000272">
    <property type="term" value="P:polysaccharide catabolic process"/>
    <property type="evidence" value="ECO:0007669"/>
    <property type="project" value="UniProtKB-KW"/>
</dbReference>
<keyword evidence="5 7" id="KW-0326">Glycosidase</keyword>
<dbReference type="Pfam" id="PF00704">
    <property type="entry name" value="Glyco_hydro_18"/>
    <property type="match status" value="1"/>
</dbReference>
<accession>A0A1R1XRI0</accession>
<dbReference type="SMART" id="SM00636">
    <property type="entry name" value="Glyco_18"/>
    <property type="match status" value="1"/>
</dbReference>
<evidence type="ECO:0000256" key="8">
    <source>
        <dbReference type="RuleBase" id="RU004453"/>
    </source>
</evidence>
<evidence type="ECO:0000256" key="1">
    <source>
        <dbReference type="ARBA" id="ARBA00000822"/>
    </source>
</evidence>
<dbReference type="PANTHER" id="PTHR11177">
    <property type="entry name" value="CHITINASE"/>
    <property type="match status" value="1"/>
</dbReference>
<dbReference type="Proteomes" id="UP000187283">
    <property type="component" value="Unassembled WGS sequence"/>
</dbReference>
<keyword evidence="3" id="KW-0146">Chitin degradation</keyword>
<dbReference type="GO" id="GO:0008061">
    <property type="term" value="F:chitin binding"/>
    <property type="evidence" value="ECO:0007669"/>
    <property type="project" value="InterPro"/>
</dbReference>
<dbReference type="PROSITE" id="PS51910">
    <property type="entry name" value="GH18_2"/>
    <property type="match status" value="1"/>
</dbReference>
<comment type="caution">
    <text evidence="10">The sequence shown here is derived from an EMBL/GenBank/DDBJ whole genome shotgun (WGS) entry which is preliminary data.</text>
</comment>
<reference evidence="10 11" key="1">
    <citation type="submission" date="2017-01" db="EMBL/GenBank/DDBJ databases">
        <authorList>
            <person name="Mah S.A."/>
            <person name="Swanson W.J."/>
            <person name="Moy G.W."/>
            <person name="Vacquier V.D."/>
        </authorList>
    </citation>
    <scope>NUCLEOTIDE SEQUENCE [LARGE SCALE GENOMIC DNA]</scope>
    <source>
        <strain evidence="10 11">GSMNP</strain>
    </source>
</reference>
<dbReference type="InterPro" id="IPR050314">
    <property type="entry name" value="Glycosyl_Hydrlase_18"/>
</dbReference>
<evidence type="ECO:0000256" key="4">
    <source>
        <dbReference type="ARBA" id="ARBA00023277"/>
    </source>
</evidence>
<sequence length="374" mass="41584">MSLGFNAIGYLPSWNYYSGTSPSNIPAESLTHLVYDTQADFKSASTSSLKGLMGYINNKDGEIRTRNPDIKTIISVGGWTWSKDFSIVARTSESRELFSQSVVDFIDTYGFDGVDIDWEFPVEGGDDRNSRDQSDGANLVHLLNTIRSGLNNLSSTKYGNAKRFEIGIAVSSSIKINEHIDVKAVSNIVDFVNIMGYDFSGSWSAKTEHASNLYDSNLVQTGLSVDQVVKYYLSKGSNSKKLIVGCPLYAVGFAVTDPVNITVDLGLNKSVRKLQDSDGVKSLMTYDELDTYFQNNINDLSKVYDTTAKSTSLYNRKTNIWISYESSYSISNKLAYVNSNSLGGIMYWDVTNDSKSRAINYVYKYINSMNKSKH</sequence>
<dbReference type="AlphaFoldDB" id="A0A1R1XRI0"/>
<feature type="domain" description="GH18" evidence="9">
    <location>
        <begin position="5"/>
        <end position="374"/>
    </location>
</feature>
<dbReference type="GO" id="GO:0006032">
    <property type="term" value="P:chitin catabolic process"/>
    <property type="evidence" value="ECO:0007669"/>
    <property type="project" value="UniProtKB-KW"/>
</dbReference>
<evidence type="ECO:0000313" key="10">
    <source>
        <dbReference type="EMBL" id="OMJ17241.1"/>
    </source>
</evidence>
<keyword evidence="2 7" id="KW-0378">Hydrolase</keyword>
<name>A0A1R1XRI0_9FUNG</name>
<comment type="similarity">
    <text evidence="8">Belongs to the glycosyl hydrolase 18 family.</text>
</comment>
<dbReference type="InterPro" id="IPR001579">
    <property type="entry name" value="Glyco_hydro_18_chit_AS"/>
</dbReference>
<dbReference type="PROSITE" id="PS01095">
    <property type="entry name" value="GH18_1"/>
    <property type="match status" value="1"/>
</dbReference>
<evidence type="ECO:0000313" key="11">
    <source>
        <dbReference type="Proteomes" id="UP000187283"/>
    </source>
</evidence>
<organism evidence="10 11">
    <name type="scientific">Smittium culicis</name>
    <dbReference type="NCBI Taxonomy" id="133412"/>
    <lineage>
        <taxon>Eukaryota</taxon>
        <taxon>Fungi</taxon>
        <taxon>Fungi incertae sedis</taxon>
        <taxon>Zoopagomycota</taxon>
        <taxon>Kickxellomycotina</taxon>
        <taxon>Harpellomycetes</taxon>
        <taxon>Harpellales</taxon>
        <taxon>Legeriomycetaceae</taxon>
        <taxon>Smittium</taxon>
    </lineage>
</organism>
<dbReference type="EMBL" id="LSSN01002101">
    <property type="protein sequence ID" value="OMJ17241.1"/>
    <property type="molecule type" value="Genomic_DNA"/>
</dbReference>
<evidence type="ECO:0000256" key="6">
    <source>
        <dbReference type="ARBA" id="ARBA00023326"/>
    </source>
</evidence>
<proteinExistence type="inferred from homology"/>
<dbReference type="GO" id="GO:0008843">
    <property type="term" value="F:endochitinase activity"/>
    <property type="evidence" value="ECO:0007669"/>
    <property type="project" value="UniProtKB-EC"/>
</dbReference>
<evidence type="ECO:0000256" key="7">
    <source>
        <dbReference type="RuleBase" id="RU000489"/>
    </source>
</evidence>
<evidence type="ECO:0000256" key="2">
    <source>
        <dbReference type="ARBA" id="ARBA00022801"/>
    </source>
</evidence>
<dbReference type="InterPro" id="IPR017853">
    <property type="entry name" value="GH"/>
</dbReference>
<dbReference type="STRING" id="133412.A0A1R1XRI0"/>
<dbReference type="Gene3D" id="3.20.20.80">
    <property type="entry name" value="Glycosidases"/>
    <property type="match status" value="2"/>
</dbReference>
<dbReference type="InterPro" id="IPR011583">
    <property type="entry name" value="Chitinase_II/V-like_cat"/>
</dbReference>